<feature type="transmembrane region" description="Helical" evidence="1">
    <location>
        <begin position="107"/>
        <end position="127"/>
    </location>
</feature>
<reference evidence="2 3" key="1">
    <citation type="submission" date="2020-02" db="EMBL/GenBank/DDBJ databases">
        <title>Characterization of phylogenetic diversity of novel bifidobacterial species isolated in Czech ZOOs.</title>
        <authorList>
            <person name="Lugli G.A."/>
            <person name="Vera N.B."/>
            <person name="Ventura M."/>
        </authorList>
    </citation>
    <scope>NUCLEOTIDE SEQUENCE [LARGE SCALE GENOMIC DNA]</scope>
    <source>
        <strain evidence="2 3">DSM 109963</strain>
    </source>
</reference>
<evidence type="ECO:0000313" key="3">
    <source>
        <dbReference type="Proteomes" id="UP000553756"/>
    </source>
</evidence>
<keyword evidence="1" id="KW-0472">Membrane</keyword>
<feature type="transmembrane region" description="Helical" evidence="1">
    <location>
        <begin position="176"/>
        <end position="199"/>
    </location>
</feature>
<sequence length="206" mass="22143">MASRFFRADNPYNEVMSVVGDLAMLSVAWFVCSIPLVTIGASSAAACEVARTMQEGRDNGIFRGFWAAFKRRVGTVLLLTLILACVWGLAVFDLWYLSRQSGDAVSVVYGITVAVIVLVGMVLAFVLPLSGRSELGVVAQIRQSARLAVMKPLVAFVVFALDVAPIALLATIPGAIVWAPMLYIVFGAGGTAWLQMLLIRKAFALQ</sequence>
<keyword evidence="1" id="KW-0812">Transmembrane</keyword>
<protein>
    <submittedName>
        <fullName evidence="2">Transferase</fullName>
    </submittedName>
</protein>
<keyword evidence="3" id="KW-1185">Reference proteome</keyword>
<feature type="transmembrane region" description="Helical" evidence="1">
    <location>
        <begin position="73"/>
        <end position="95"/>
    </location>
</feature>
<feature type="transmembrane region" description="Helical" evidence="1">
    <location>
        <begin position="148"/>
        <end position="170"/>
    </location>
</feature>
<proteinExistence type="predicted"/>
<comment type="caution">
    <text evidence="2">The sequence shown here is derived from an EMBL/GenBank/DDBJ whole genome shotgun (WGS) entry which is preliminary data.</text>
</comment>
<dbReference type="EMBL" id="JAAIIJ010000020">
    <property type="protein sequence ID" value="NMN02404.1"/>
    <property type="molecule type" value="Genomic_DNA"/>
</dbReference>
<accession>A0ABX1SX33</accession>
<evidence type="ECO:0000256" key="1">
    <source>
        <dbReference type="SAM" id="Phobius"/>
    </source>
</evidence>
<feature type="transmembrane region" description="Helical" evidence="1">
    <location>
        <begin position="22"/>
        <end position="47"/>
    </location>
</feature>
<name>A0ABX1SX33_9BIFI</name>
<dbReference type="GO" id="GO:0016740">
    <property type="term" value="F:transferase activity"/>
    <property type="evidence" value="ECO:0007669"/>
    <property type="project" value="UniProtKB-KW"/>
</dbReference>
<dbReference type="Proteomes" id="UP000553756">
    <property type="component" value="Unassembled WGS sequence"/>
</dbReference>
<dbReference type="InterPro" id="IPR006938">
    <property type="entry name" value="DUF624"/>
</dbReference>
<dbReference type="Pfam" id="PF04854">
    <property type="entry name" value="DUF624"/>
    <property type="match status" value="1"/>
</dbReference>
<evidence type="ECO:0000313" key="2">
    <source>
        <dbReference type="EMBL" id="NMN02404.1"/>
    </source>
</evidence>
<dbReference type="RefSeq" id="WP_172145744.1">
    <property type="nucleotide sequence ID" value="NZ_JAAIIJ010000020.1"/>
</dbReference>
<gene>
    <name evidence="2" type="ORF">G1C94_1026</name>
</gene>
<organism evidence="2 3">
    <name type="scientific">Bifidobacterium panos</name>
    <dbReference type="NCBI Taxonomy" id="2675321"/>
    <lineage>
        <taxon>Bacteria</taxon>
        <taxon>Bacillati</taxon>
        <taxon>Actinomycetota</taxon>
        <taxon>Actinomycetes</taxon>
        <taxon>Bifidobacteriales</taxon>
        <taxon>Bifidobacteriaceae</taxon>
        <taxon>Bifidobacterium</taxon>
    </lineage>
</organism>
<keyword evidence="2" id="KW-0808">Transferase</keyword>
<keyword evidence="1" id="KW-1133">Transmembrane helix</keyword>